<proteinExistence type="predicted"/>
<evidence type="ECO:0000313" key="2">
    <source>
        <dbReference type="Proteomes" id="UP001381693"/>
    </source>
</evidence>
<comment type="caution">
    <text evidence="1">The sequence shown here is derived from an EMBL/GenBank/DDBJ whole genome shotgun (WGS) entry which is preliminary data.</text>
</comment>
<feature type="non-terminal residue" evidence="1">
    <location>
        <position position="1"/>
    </location>
</feature>
<accession>A0AAN8ZUF1</accession>
<organism evidence="1 2">
    <name type="scientific">Halocaridina rubra</name>
    <name type="common">Hawaiian red shrimp</name>
    <dbReference type="NCBI Taxonomy" id="373956"/>
    <lineage>
        <taxon>Eukaryota</taxon>
        <taxon>Metazoa</taxon>
        <taxon>Ecdysozoa</taxon>
        <taxon>Arthropoda</taxon>
        <taxon>Crustacea</taxon>
        <taxon>Multicrustacea</taxon>
        <taxon>Malacostraca</taxon>
        <taxon>Eumalacostraca</taxon>
        <taxon>Eucarida</taxon>
        <taxon>Decapoda</taxon>
        <taxon>Pleocyemata</taxon>
        <taxon>Caridea</taxon>
        <taxon>Atyoidea</taxon>
        <taxon>Atyidae</taxon>
        <taxon>Halocaridina</taxon>
    </lineage>
</organism>
<reference evidence="1 2" key="1">
    <citation type="submission" date="2023-11" db="EMBL/GenBank/DDBJ databases">
        <title>Halocaridina rubra genome assembly.</title>
        <authorList>
            <person name="Smith C."/>
        </authorList>
    </citation>
    <scope>NUCLEOTIDE SEQUENCE [LARGE SCALE GENOMIC DNA]</scope>
    <source>
        <strain evidence="1">EP-1</strain>
        <tissue evidence="1">Whole</tissue>
    </source>
</reference>
<feature type="non-terminal residue" evidence="1">
    <location>
        <position position="74"/>
    </location>
</feature>
<keyword evidence="2" id="KW-1185">Reference proteome</keyword>
<gene>
    <name evidence="1" type="ORF">SK128_021368</name>
</gene>
<name>A0AAN8ZUF1_HALRR</name>
<protein>
    <submittedName>
        <fullName evidence="1">Uncharacterized protein</fullName>
    </submittedName>
</protein>
<evidence type="ECO:0000313" key="1">
    <source>
        <dbReference type="EMBL" id="KAK7050064.1"/>
    </source>
</evidence>
<dbReference type="EMBL" id="JAXCGZ010021494">
    <property type="protein sequence ID" value="KAK7050064.1"/>
    <property type="molecule type" value="Genomic_DNA"/>
</dbReference>
<dbReference type="AlphaFoldDB" id="A0AAN8ZUF1"/>
<dbReference type="Proteomes" id="UP001381693">
    <property type="component" value="Unassembled WGS sequence"/>
</dbReference>
<sequence>AFSVISLFVKNVRQSLNRVRSSTHVIAEYVITHERVKGMSVVSVLLGLVRSSFNMLRFSIRAIVEGIDSIRRIE</sequence>